<keyword evidence="3" id="KW-1185">Reference proteome</keyword>
<evidence type="ECO:0000256" key="1">
    <source>
        <dbReference type="SAM" id="MobiDB-lite"/>
    </source>
</evidence>
<protein>
    <submittedName>
        <fullName evidence="2">Uncharacterized protein</fullName>
    </submittedName>
</protein>
<reference evidence="2" key="1">
    <citation type="submission" date="2020-08" db="EMBL/GenBank/DDBJ databases">
        <title>Multicomponent nature underlies the extraordinary mechanical properties of spider dragline silk.</title>
        <authorList>
            <person name="Kono N."/>
            <person name="Nakamura H."/>
            <person name="Mori M."/>
            <person name="Yoshida Y."/>
            <person name="Ohtoshi R."/>
            <person name="Malay A.D."/>
            <person name="Moran D.A.P."/>
            <person name="Tomita M."/>
            <person name="Numata K."/>
            <person name="Arakawa K."/>
        </authorList>
    </citation>
    <scope>NUCLEOTIDE SEQUENCE</scope>
</reference>
<gene>
    <name evidence="2" type="ORF">NPIL_107231</name>
</gene>
<sequence>MRGVNIFRLRETIGTAYRLRGRVAQVLSGNEKDPKCCSRNSSPCARDTHREDDSGTAAGILSSVPGSSRSPDFAQPLNPGHHQRRATDLAGDPLRSSVVLHSPTTTPFAHPCCFRVSLLHAVLLLDGL</sequence>
<dbReference type="EMBL" id="BMAW01108578">
    <property type="protein sequence ID" value="GFT34765.1"/>
    <property type="molecule type" value="Genomic_DNA"/>
</dbReference>
<proteinExistence type="predicted"/>
<evidence type="ECO:0000313" key="2">
    <source>
        <dbReference type="EMBL" id="GFT34765.1"/>
    </source>
</evidence>
<name>A0A8X6NW32_NEPPI</name>
<organism evidence="2 3">
    <name type="scientific">Nephila pilipes</name>
    <name type="common">Giant wood spider</name>
    <name type="synonym">Nephila maculata</name>
    <dbReference type="NCBI Taxonomy" id="299642"/>
    <lineage>
        <taxon>Eukaryota</taxon>
        <taxon>Metazoa</taxon>
        <taxon>Ecdysozoa</taxon>
        <taxon>Arthropoda</taxon>
        <taxon>Chelicerata</taxon>
        <taxon>Arachnida</taxon>
        <taxon>Araneae</taxon>
        <taxon>Araneomorphae</taxon>
        <taxon>Entelegynae</taxon>
        <taxon>Araneoidea</taxon>
        <taxon>Nephilidae</taxon>
        <taxon>Nephila</taxon>
    </lineage>
</organism>
<dbReference type="Proteomes" id="UP000887013">
    <property type="component" value="Unassembled WGS sequence"/>
</dbReference>
<dbReference type="AlphaFoldDB" id="A0A8X6NW32"/>
<comment type="caution">
    <text evidence="2">The sequence shown here is derived from an EMBL/GenBank/DDBJ whole genome shotgun (WGS) entry which is preliminary data.</text>
</comment>
<accession>A0A8X6NW32</accession>
<evidence type="ECO:0000313" key="3">
    <source>
        <dbReference type="Proteomes" id="UP000887013"/>
    </source>
</evidence>
<feature type="region of interest" description="Disordered" evidence="1">
    <location>
        <begin position="29"/>
        <end position="91"/>
    </location>
</feature>